<dbReference type="Gene3D" id="3.40.50.300">
    <property type="entry name" value="P-loop containing nucleotide triphosphate hydrolases"/>
    <property type="match status" value="3"/>
</dbReference>
<keyword evidence="5" id="KW-0067">ATP-binding</keyword>
<evidence type="ECO:0000256" key="6">
    <source>
        <dbReference type="SAM" id="Coils"/>
    </source>
</evidence>
<evidence type="ECO:0000256" key="4">
    <source>
        <dbReference type="ARBA" id="ARBA00022806"/>
    </source>
</evidence>
<dbReference type="Gene3D" id="2.160.20.10">
    <property type="entry name" value="Single-stranded right-handed beta-helix, Pectin lyase-like"/>
    <property type="match status" value="1"/>
</dbReference>
<evidence type="ECO:0000256" key="5">
    <source>
        <dbReference type="ARBA" id="ARBA00022840"/>
    </source>
</evidence>
<keyword evidence="6" id="KW-0175">Coiled coil</keyword>
<dbReference type="PANTHER" id="PTHR43788:SF8">
    <property type="entry name" value="DNA-BINDING PROTEIN SMUBP-2"/>
    <property type="match status" value="1"/>
</dbReference>
<dbReference type="Pfam" id="PF13086">
    <property type="entry name" value="AAA_11"/>
    <property type="match status" value="2"/>
</dbReference>
<dbReference type="PANTHER" id="PTHR43788">
    <property type="entry name" value="DNA2/NAM7 HELICASE FAMILY MEMBER"/>
    <property type="match status" value="1"/>
</dbReference>
<name>Q111R9_TRIEI</name>
<dbReference type="InterPro" id="IPR041677">
    <property type="entry name" value="DNA2/NAM7_AAA_11"/>
</dbReference>
<dbReference type="GO" id="GO:0043139">
    <property type="term" value="F:5'-3' DNA helicase activity"/>
    <property type="evidence" value="ECO:0007669"/>
    <property type="project" value="TreeGrafter"/>
</dbReference>
<dbReference type="CDD" id="cd18808">
    <property type="entry name" value="SF1_C_Upf1"/>
    <property type="match status" value="1"/>
</dbReference>
<feature type="coiled-coil region" evidence="6">
    <location>
        <begin position="1201"/>
        <end position="1235"/>
    </location>
</feature>
<dbReference type="eggNOG" id="COG0419">
    <property type="taxonomic scope" value="Bacteria"/>
</dbReference>
<evidence type="ECO:0000259" key="7">
    <source>
        <dbReference type="Pfam" id="PF13086"/>
    </source>
</evidence>
<dbReference type="GO" id="GO:0016787">
    <property type="term" value="F:hydrolase activity"/>
    <property type="evidence" value="ECO:0007669"/>
    <property type="project" value="UniProtKB-KW"/>
</dbReference>
<comment type="similarity">
    <text evidence="1">Belongs to the DNA2/NAM7 helicase family.</text>
</comment>
<feature type="domain" description="DNA2/NAM7 helicase helicase" evidence="7">
    <location>
        <begin position="1208"/>
        <end position="1393"/>
    </location>
</feature>
<evidence type="ECO:0000256" key="2">
    <source>
        <dbReference type="ARBA" id="ARBA00022741"/>
    </source>
</evidence>
<keyword evidence="2" id="KW-0547">Nucleotide-binding</keyword>
<reference evidence="9" key="1">
    <citation type="submission" date="2006-06" db="EMBL/GenBank/DDBJ databases">
        <title>Complete sequence of Trichodesmium erythraeum IMS101.</title>
        <authorList>
            <consortium name="US DOE Joint Genome Institute"/>
            <person name="Copeland A."/>
            <person name="Lucas S."/>
            <person name="Lapidus A."/>
            <person name="Barry K."/>
            <person name="Detter J.C."/>
            <person name="Glavina del Rio T."/>
            <person name="Hammon N."/>
            <person name="Israni S."/>
            <person name="Dalin E."/>
            <person name="Tice H."/>
            <person name="Pitluck S."/>
            <person name="Kiss H."/>
            <person name="Munk A.C."/>
            <person name="Brettin T."/>
            <person name="Bruce D."/>
            <person name="Han C."/>
            <person name="Tapia R."/>
            <person name="Gilna P."/>
            <person name="Schmutz J."/>
            <person name="Larimer F."/>
            <person name="Land M."/>
            <person name="Hauser L."/>
            <person name="Kyrpides N."/>
            <person name="Kim E."/>
            <person name="Richardson P."/>
        </authorList>
    </citation>
    <scope>NUCLEOTIDE SEQUENCE [LARGE SCALE GENOMIC DNA]</scope>
    <source>
        <strain evidence="9">IMS101</strain>
    </source>
</reference>
<dbReference type="InterPro" id="IPR041679">
    <property type="entry name" value="DNA2/NAM7-like_C"/>
</dbReference>
<dbReference type="InterPro" id="IPR027417">
    <property type="entry name" value="P-loop_NTPase"/>
</dbReference>
<proteinExistence type="inferred from homology"/>
<dbReference type="InterPro" id="IPR011050">
    <property type="entry name" value="Pectin_lyase_fold/virulence"/>
</dbReference>
<dbReference type="HOGENOM" id="CLU_004331_0_0_3"/>
<organism evidence="9">
    <name type="scientific">Trichodesmium erythraeum (strain IMS101)</name>
    <dbReference type="NCBI Taxonomy" id="203124"/>
    <lineage>
        <taxon>Bacteria</taxon>
        <taxon>Bacillati</taxon>
        <taxon>Cyanobacteriota</taxon>
        <taxon>Cyanophyceae</taxon>
        <taxon>Oscillatoriophycideae</taxon>
        <taxon>Oscillatoriales</taxon>
        <taxon>Microcoleaceae</taxon>
        <taxon>Trichodesmium</taxon>
    </lineage>
</organism>
<keyword evidence="4 9" id="KW-0347">Helicase</keyword>
<dbReference type="eggNOG" id="COG1112">
    <property type="taxonomic scope" value="Bacteria"/>
</dbReference>
<dbReference type="InterPro" id="IPR012334">
    <property type="entry name" value="Pectin_lyas_fold"/>
</dbReference>
<dbReference type="STRING" id="203124.Tery_2554"/>
<dbReference type="SUPFAM" id="SSF52540">
    <property type="entry name" value="P-loop containing nucleoside triphosphate hydrolases"/>
    <property type="match status" value="2"/>
</dbReference>
<evidence type="ECO:0000313" key="9">
    <source>
        <dbReference type="EMBL" id="ABG51755.1"/>
    </source>
</evidence>
<dbReference type="SUPFAM" id="SSF51126">
    <property type="entry name" value="Pectin lyase-like"/>
    <property type="match status" value="1"/>
</dbReference>
<gene>
    <name evidence="9" type="ordered locus">Tery_2554</name>
</gene>
<dbReference type="OrthoDB" id="9757917at2"/>
<keyword evidence="3" id="KW-0378">Hydrolase</keyword>
<sequence length="1653" mass="189049">MTIFQTNPSNLHQLLQMVKDGDELNLQAGDYKAPFTIDKSITIRGSGSDTVIFAATETPLIITASKVRVENLTVERTVGGDNGEVAIFAEANTNPILSQVKLNGVAENVEWSGVSWNIPTILDFGEIEINRLVEREWELELGSACQVLCDLNWLQVRSSYLSPGRQNLQVVLNTANIPTGTNLSGLIFLSAADSRRELEVTAKVISPLPVTPVLAASTKALPAKVLNSQDWGYRFSGSAADKLVRAQLGEAALKKYPEFPQRRAKAEALMSEILDGNSHLYYVRRQAPGREEGEEIWELTMATDREEQEWEKTLKLRGAVNIDEDRVLKLLSVQLISQKAEKDEFSLALQIRLLPQHQYRRGIPLGVVRSMGKMPFFGDRIPTEEQLPIWTTFVEIEQRIAEKRQFCLQFLSHNYGSAGRKITFEIDVSSATIDGTAESAIDDLELRRRLFEAKNEDIQLFQTSPAGGDARDGEKLGAIATIDWKKGQVGVMLDSEIVEIISRGSYRIPSTGFLFFIASGDIAQVKRKRRALEDLQSGRCQNPYLGDFFFDATCARAPKQVVKLQPQDLLLPAANVNQIAAVETVLASPDLALIQGPPGTGKTTVIAEICYQVALRGGRTLIASQANLAVDNALSRLVHNPVIRAVRKGKAEKVQEEGEPFLEHRVIDTWLKNTANDCESDLDERLQRVEILRNLLIESERFNAYVELEEVWVSQQQELSDRQTILETSREVLASEVLQLETDTKELNFLMLGLDNLLNSAPNVNWQDEEVKSLLPRLQPYSQEEKSVKDLVENVRLARNISRDIGWEIPALGAFGLATWFQENLAILLPEFYNGLAVAKKVTLMMSELENLQQIYQQSHSKFEQLKKDIDNQDIVSENLQKNRQELESQKSQIDLVVSEVGAWINIGKNRIFEELKKCWETDQDFQLDLIGLPESLIKLVNRKKLQLLPEYAQPLHSLPDWERVEKALNAESNRGFQNIRGREHRFDNFLQIILSKPPIVLSERDYQKWQEYAIYFERYSQLNQTSRQGLVEKIQHFFDENRSKYSLVWKADNMLNTLAEVTDKISNKILHHSREMLLPMKRRNQKEILKNKEHLEEISELQKSYKQEREVVEEEGKNLHQKLEQKYQEFINKLTGIEVQLEFNPEIHSLAKKYLESTPLEVLNDQSNFVAKVNSWENNLKQLEKIAPLFEPFTVLTDIKNLLQNKLNTAQEKADKSQEELQSSETEINQIKTALQQEPSITLIEERDWWKSAWKKIPENIKPRVYETEIFAIEILQKIKLQLQNWQQELDTEKTYLNSHQKFIQDWIEKIKKPSEKDSNDLRKIYLDNANVIGITCVQAASRSFAEEFNSFDVVIIDEVSKCTPPEILIPALKGKKLVLVGDHRQLPPMLHNSTIEEIAEEMKSTKEELSFLEESLFKTHFDTATEKIKQMLTIQYRMHPNIMGAINQFYQHRLQCGIIQPNEERAHNLGGEILQDNKHIIWVKMPHLESFIEQKEGTSPFNEKEVDVIEKLCGEMEKSWRIKIAEGFPRKELGIITFYNAQLRLIDSRINPEKFPSLHIRTGTVDRFQGMERQVIIVSMVRNNEEGKVGFAKKPERVNVAFSRAQELLVIVGCHGLFTQHYGMVGNMYSEVSDVVRRQGGLIEFSDILGE</sequence>
<dbReference type="eggNOG" id="COG3420">
    <property type="taxonomic scope" value="Bacteria"/>
</dbReference>
<feature type="domain" description="DNA2/NAM7 helicase helicase" evidence="7">
    <location>
        <begin position="575"/>
        <end position="741"/>
    </location>
</feature>
<dbReference type="InterPro" id="IPR050534">
    <property type="entry name" value="Coronavir_polyprotein_1ab"/>
</dbReference>
<feature type="coiled-coil region" evidence="6">
    <location>
        <begin position="1085"/>
        <end position="1141"/>
    </location>
</feature>
<dbReference type="RefSeq" id="WP_011612117.1">
    <property type="nucleotide sequence ID" value="NC_008312.1"/>
</dbReference>
<evidence type="ECO:0000256" key="3">
    <source>
        <dbReference type="ARBA" id="ARBA00022801"/>
    </source>
</evidence>
<accession>Q111R9</accession>
<dbReference type="Pfam" id="PF13087">
    <property type="entry name" value="AAA_12"/>
    <property type="match status" value="1"/>
</dbReference>
<evidence type="ECO:0000256" key="1">
    <source>
        <dbReference type="ARBA" id="ARBA00007913"/>
    </source>
</evidence>
<protein>
    <submittedName>
        <fullName evidence="9">Superfamily I DNA and RNA helicases and helicase subunits-like</fullName>
    </submittedName>
</protein>
<dbReference type="KEGG" id="ter:Tery_2554"/>
<dbReference type="GO" id="GO:0005524">
    <property type="term" value="F:ATP binding"/>
    <property type="evidence" value="ECO:0007669"/>
    <property type="project" value="UniProtKB-KW"/>
</dbReference>
<feature type="domain" description="DNA2/NAM7 helicase-like C-terminal" evidence="8">
    <location>
        <begin position="1414"/>
        <end position="1616"/>
    </location>
</feature>
<feature type="coiled-coil region" evidence="6">
    <location>
        <begin position="849"/>
        <end position="897"/>
    </location>
</feature>
<dbReference type="EMBL" id="CP000393">
    <property type="protein sequence ID" value="ABG51755.1"/>
    <property type="molecule type" value="Genomic_DNA"/>
</dbReference>
<evidence type="ECO:0000259" key="8">
    <source>
        <dbReference type="Pfam" id="PF13087"/>
    </source>
</evidence>
<dbReference type="InterPro" id="IPR047187">
    <property type="entry name" value="SF1_C_Upf1"/>
</dbReference>